<evidence type="ECO:0000313" key="2">
    <source>
        <dbReference type="Proteomes" id="UP000183471"/>
    </source>
</evidence>
<name>A0ABY0TGV4_9PROT</name>
<keyword evidence="2" id="KW-1185">Reference proteome</keyword>
<comment type="caution">
    <text evidence="1">The sequence shown here is derived from an EMBL/GenBank/DDBJ whole genome shotgun (WGS) entry which is preliminary data.</text>
</comment>
<dbReference type="Proteomes" id="UP000183471">
    <property type="component" value="Unassembled WGS sequence"/>
</dbReference>
<protein>
    <submittedName>
        <fullName evidence="1">Uncharacterized protein</fullName>
    </submittedName>
</protein>
<dbReference type="EMBL" id="FNKY01000001">
    <property type="protein sequence ID" value="SDQ81030.1"/>
    <property type="molecule type" value="Genomic_DNA"/>
</dbReference>
<reference evidence="1 2" key="1">
    <citation type="submission" date="2016-10" db="EMBL/GenBank/DDBJ databases">
        <authorList>
            <person name="Varghese N."/>
            <person name="Submissions S."/>
        </authorList>
    </citation>
    <scope>NUCLEOTIDE SEQUENCE [LARGE SCALE GENOMIC DNA]</scope>
    <source>
        <strain evidence="1 2">Nl1</strain>
    </source>
</reference>
<accession>A0ABY0TGV4</accession>
<gene>
    <name evidence="1" type="ORF">SAMN05216402_2382</name>
</gene>
<sequence length="32" mass="3500">MGLIIERDYAGYPKLMGTLSQYTLAARAGLLI</sequence>
<organism evidence="1 2">
    <name type="scientific">Nitrosospira multiformis</name>
    <dbReference type="NCBI Taxonomy" id="1231"/>
    <lineage>
        <taxon>Bacteria</taxon>
        <taxon>Pseudomonadati</taxon>
        <taxon>Pseudomonadota</taxon>
        <taxon>Betaproteobacteria</taxon>
        <taxon>Nitrosomonadales</taxon>
        <taxon>Nitrosomonadaceae</taxon>
        <taxon>Nitrosospira</taxon>
    </lineage>
</organism>
<proteinExistence type="predicted"/>
<evidence type="ECO:0000313" key="1">
    <source>
        <dbReference type="EMBL" id="SDQ81030.1"/>
    </source>
</evidence>